<feature type="region of interest" description="Disordered" evidence="3">
    <location>
        <begin position="421"/>
        <end position="598"/>
    </location>
</feature>
<feature type="region of interest" description="Disordered" evidence="3">
    <location>
        <begin position="72"/>
        <end position="97"/>
    </location>
</feature>
<feature type="compositionally biased region" description="Low complexity" evidence="3">
    <location>
        <begin position="72"/>
        <end position="83"/>
    </location>
</feature>
<evidence type="ECO:0000313" key="5">
    <source>
        <dbReference type="EMBL" id="KAF3319813.1"/>
    </source>
</evidence>
<feature type="compositionally biased region" description="Basic and acidic residues" evidence="3">
    <location>
        <begin position="434"/>
        <end position="443"/>
    </location>
</feature>
<accession>A0A833VDF9</accession>
<dbReference type="PANTHER" id="PTHR37888:SF11">
    <property type="entry name" value="DNA-BINDING BROMODOMAIN-CONTAINING PROTEIN"/>
    <property type="match status" value="1"/>
</dbReference>
<dbReference type="AlphaFoldDB" id="A0A833VDF9"/>
<dbReference type="PROSITE" id="PS50014">
    <property type="entry name" value="BROMODOMAIN_2"/>
    <property type="match status" value="1"/>
</dbReference>
<organism evidence="5 6">
    <name type="scientific">Carex littledalei</name>
    <dbReference type="NCBI Taxonomy" id="544730"/>
    <lineage>
        <taxon>Eukaryota</taxon>
        <taxon>Viridiplantae</taxon>
        <taxon>Streptophyta</taxon>
        <taxon>Embryophyta</taxon>
        <taxon>Tracheophyta</taxon>
        <taxon>Spermatophyta</taxon>
        <taxon>Magnoliopsida</taxon>
        <taxon>Liliopsida</taxon>
        <taxon>Poales</taxon>
        <taxon>Cyperaceae</taxon>
        <taxon>Cyperoideae</taxon>
        <taxon>Cariceae</taxon>
        <taxon>Carex</taxon>
        <taxon>Carex subgen. Euthyceras</taxon>
    </lineage>
</organism>
<feature type="compositionally biased region" description="Low complexity" evidence="3">
    <location>
        <begin position="421"/>
        <end position="433"/>
    </location>
</feature>
<dbReference type="OrthoDB" id="1742084at2759"/>
<dbReference type="InterPro" id="IPR001005">
    <property type="entry name" value="SANT/Myb"/>
</dbReference>
<feature type="region of interest" description="Disordered" evidence="3">
    <location>
        <begin position="137"/>
        <end position="264"/>
    </location>
</feature>
<feature type="compositionally biased region" description="Polar residues" evidence="3">
    <location>
        <begin position="452"/>
        <end position="479"/>
    </location>
</feature>
<dbReference type="SMART" id="SM00717">
    <property type="entry name" value="SANT"/>
    <property type="match status" value="1"/>
</dbReference>
<dbReference type="PANTHER" id="PTHR37888">
    <property type="entry name" value="DNA-BINDING BROMODOMAIN-CONTAINING PROTEIN"/>
    <property type="match status" value="1"/>
</dbReference>
<dbReference type="InterPro" id="IPR009057">
    <property type="entry name" value="Homeodomain-like_sf"/>
</dbReference>
<feature type="compositionally biased region" description="Basic and acidic residues" evidence="3">
    <location>
        <begin position="509"/>
        <end position="521"/>
    </location>
</feature>
<keyword evidence="1 2" id="KW-0103">Bromodomain</keyword>
<dbReference type="Pfam" id="PF00439">
    <property type="entry name" value="Bromodomain"/>
    <property type="match status" value="1"/>
</dbReference>
<evidence type="ECO:0000256" key="2">
    <source>
        <dbReference type="PROSITE-ProRule" id="PRU00035"/>
    </source>
</evidence>
<comment type="caution">
    <text evidence="5">The sequence shown here is derived from an EMBL/GenBank/DDBJ whole genome shotgun (WGS) entry which is preliminary data.</text>
</comment>
<evidence type="ECO:0000259" key="4">
    <source>
        <dbReference type="PROSITE" id="PS50014"/>
    </source>
</evidence>
<feature type="compositionally biased region" description="Basic and acidic residues" evidence="3">
    <location>
        <begin position="529"/>
        <end position="547"/>
    </location>
</feature>
<dbReference type="InterPro" id="IPR001487">
    <property type="entry name" value="Bromodomain"/>
</dbReference>
<dbReference type="EMBL" id="SWLB01000202">
    <property type="protein sequence ID" value="KAF3319813.1"/>
    <property type="molecule type" value="Genomic_DNA"/>
</dbReference>
<feature type="compositionally biased region" description="Basic and acidic residues" evidence="3">
    <location>
        <begin position="178"/>
        <end position="200"/>
    </location>
</feature>
<gene>
    <name evidence="5" type="ORF">FCM35_KLT21915</name>
</gene>
<reference evidence="5" key="1">
    <citation type="submission" date="2020-01" db="EMBL/GenBank/DDBJ databases">
        <title>Genome sequence of Kobresia littledalei, the first chromosome-level genome in the family Cyperaceae.</title>
        <authorList>
            <person name="Qu G."/>
        </authorList>
    </citation>
    <scope>NUCLEOTIDE SEQUENCE</scope>
    <source>
        <strain evidence="5">C.B.Clarke</strain>
        <tissue evidence="5">Leaf</tissue>
    </source>
</reference>
<dbReference type="SMART" id="SM00297">
    <property type="entry name" value="BROMO"/>
    <property type="match status" value="1"/>
</dbReference>
<name>A0A833VDF9_9POAL</name>
<evidence type="ECO:0000256" key="3">
    <source>
        <dbReference type="SAM" id="MobiDB-lite"/>
    </source>
</evidence>
<dbReference type="CDD" id="cd04369">
    <property type="entry name" value="Bromodomain"/>
    <property type="match status" value="1"/>
</dbReference>
<dbReference type="CDD" id="cd00167">
    <property type="entry name" value="SANT"/>
    <property type="match status" value="1"/>
</dbReference>
<feature type="domain" description="Bromo" evidence="4">
    <location>
        <begin position="278"/>
        <end position="352"/>
    </location>
</feature>
<feature type="compositionally biased region" description="Basic and acidic residues" evidence="3">
    <location>
        <begin position="209"/>
        <end position="235"/>
    </location>
</feature>
<dbReference type="InterPro" id="IPR036427">
    <property type="entry name" value="Bromodomain-like_sf"/>
</dbReference>
<dbReference type="Gene3D" id="1.20.920.10">
    <property type="entry name" value="Bromodomain-like"/>
    <property type="match status" value="1"/>
</dbReference>
<dbReference type="SUPFAM" id="SSF47370">
    <property type="entry name" value="Bromodomain"/>
    <property type="match status" value="1"/>
</dbReference>
<feature type="compositionally biased region" description="Basic and acidic residues" evidence="3">
    <location>
        <begin position="137"/>
        <end position="165"/>
    </location>
</feature>
<dbReference type="Proteomes" id="UP000623129">
    <property type="component" value="Unassembled WGS sequence"/>
</dbReference>
<evidence type="ECO:0000256" key="1">
    <source>
        <dbReference type="ARBA" id="ARBA00023117"/>
    </source>
</evidence>
<dbReference type="SUPFAM" id="SSF46689">
    <property type="entry name" value="Homeodomain-like"/>
    <property type="match status" value="1"/>
</dbReference>
<dbReference type="Gene3D" id="1.10.10.60">
    <property type="entry name" value="Homeodomain-like"/>
    <property type="match status" value="1"/>
</dbReference>
<evidence type="ECO:0000313" key="6">
    <source>
        <dbReference type="Proteomes" id="UP000623129"/>
    </source>
</evidence>
<protein>
    <submittedName>
        <fullName evidence="5">Bromodomain-containing protein</fullName>
    </submittedName>
</protein>
<proteinExistence type="predicted"/>
<keyword evidence="6" id="KW-1185">Reference proteome</keyword>
<sequence>MGRSGDTDDTEKEIWGTWEELLLACAVTRHGTSSWDSVAVEVQSRSPFSHLLTPDKCRLRYLQLNHRFSSAASPENAAASVSAGESGTIGDPDQSDAGSWVEELRKLRVSELRREVERRDLSIVSLELKVNRLKEERERGLKEDDPCGENKKQDPTVEDNKDDVRSPGSIAAEISGRSCKESNESNSTDLKEDDKAKPGDESGTGLETGTDRTAGEVGKRGGESGESVAESKESSDVQSSASLSTRRRKAVSSGEAEGGPALSPSESQPLIVFLEIIRSDKCGSIFERRLESQQSETYQSTIKQHVDLEMIRTKLEILSSSDSYTSATEFYRDLLLLCANALVFYPKSYQQHAAALHLRSLVMKQINSTDPLKPHGSSSSSLKEVNLMDLPKPKADSDVGGPLLEKPAIIVCRKRSSLAKTASSTVANSANSVVKEEKQEKGPVLDPDSNLRKTSTRGPRTSKTRSNTTLRALTSNPDIASSVKSQKQSSDKGSDKSVATSANLPKKRNAVDFLHRLKDHSASTSSKVSHGETGKKAKTEAKREQGSSKKQTTPPGKRSVGRPPKRPASSVTPPPSKRLKEEAAKPPPAAKRRGGRRS</sequence>